<dbReference type="EMBL" id="JANPWB010000011">
    <property type="protein sequence ID" value="KAJ1125980.1"/>
    <property type="molecule type" value="Genomic_DNA"/>
</dbReference>
<evidence type="ECO:0000313" key="2">
    <source>
        <dbReference type="EMBL" id="KAJ1125980.1"/>
    </source>
</evidence>
<organism evidence="2 3">
    <name type="scientific">Pleurodeles waltl</name>
    <name type="common">Iberian ribbed newt</name>
    <dbReference type="NCBI Taxonomy" id="8319"/>
    <lineage>
        <taxon>Eukaryota</taxon>
        <taxon>Metazoa</taxon>
        <taxon>Chordata</taxon>
        <taxon>Craniata</taxon>
        <taxon>Vertebrata</taxon>
        <taxon>Euteleostomi</taxon>
        <taxon>Amphibia</taxon>
        <taxon>Batrachia</taxon>
        <taxon>Caudata</taxon>
        <taxon>Salamandroidea</taxon>
        <taxon>Salamandridae</taxon>
        <taxon>Pleurodelinae</taxon>
        <taxon>Pleurodeles</taxon>
    </lineage>
</organism>
<dbReference type="Proteomes" id="UP001066276">
    <property type="component" value="Chromosome 7"/>
</dbReference>
<evidence type="ECO:0000313" key="3">
    <source>
        <dbReference type="Proteomes" id="UP001066276"/>
    </source>
</evidence>
<keyword evidence="3" id="KW-1185">Reference proteome</keyword>
<feature type="region of interest" description="Disordered" evidence="1">
    <location>
        <begin position="33"/>
        <end position="83"/>
    </location>
</feature>
<evidence type="ECO:0000256" key="1">
    <source>
        <dbReference type="SAM" id="MobiDB-lite"/>
    </source>
</evidence>
<accession>A0AAV7PFV8</accession>
<name>A0AAV7PFV8_PLEWA</name>
<proteinExistence type="predicted"/>
<feature type="region of interest" description="Disordered" evidence="1">
    <location>
        <begin position="1"/>
        <end position="20"/>
    </location>
</feature>
<sequence>MSRSSQWERNAGGTRDQGETLLVVRPVVVPFGRSRNRDRSPARHARLHTAATNQRLFWPPSDPLAVRPDTHQGPQRNEGALGAGWCPLHRPRFNLVHGVPRSAGHSNRRPKHAP</sequence>
<comment type="caution">
    <text evidence="2">The sequence shown here is derived from an EMBL/GenBank/DDBJ whole genome shotgun (WGS) entry which is preliminary data.</text>
</comment>
<reference evidence="2" key="1">
    <citation type="journal article" date="2022" name="bioRxiv">
        <title>Sequencing and chromosome-scale assembly of the giantPleurodeles waltlgenome.</title>
        <authorList>
            <person name="Brown T."/>
            <person name="Elewa A."/>
            <person name="Iarovenko S."/>
            <person name="Subramanian E."/>
            <person name="Araus A.J."/>
            <person name="Petzold A."/>
            <person name="Susuki M."/>
            <person name="Suzuki K.-i.T."/>
            <person name="Hayashi T."/>
            <person name="Toyoda A."/>
            <person name="Oliveira C."/>
            <person name="Osipova E."/>
            <person name="Leigh N.D."/>
            <person name="Simon A."/>
            <person name="Yun M.H."/>
        </authorList>
    </citation>
    <scope>NUCLEOTIDE SEQUENCE</scope>
    <source>
        <strain evidence="2">20211129_DDA</strain>
        <tissue evidence="2">Liver</tissue>
    </source>
</reference>
<gene>
    <name evidence="2" type="ORF">NDU88_004393</name>
</gene>
<protein>
    <submittedName>
        <fullName evidence="2">Uncharacterized protein</fullName>
    </submittedName>
</protein>
<dbReference type="AlphaFoldDB" id="A0AAV7PFV8"/>